<reference evidence="10" key="1">
    <citation type="submission" date="2021-01" db="EMBL/GenBank/DDBJ databases">
        <authorList>
            <person name="Corre E."/>
            <person name="Pelletier E."/>
            <person name="Niang G."/>
            <person name="Scheremetjew M."/>
            <person name="Finn R."/>
            <person name="Kale V."/>
            <person name="Holt S."/>
            <person name="Cochrane G."/>
            <person name="Meng A."/>
            <person name="Brown T."/>
            <person name="Cohen L."/>
        </authorList>
    </citation>
    <scope>NUCLEOTIDE SEQUENCE</scope>
    <source>
        <strain evidence="10">CCMP 769</strain>
    </source>
</reference>
<dbReference type="UniPathway" id="UPA00988"/>
<dbReference type="EMBL" id="HBHW01025558">
    <property type="protein sequence ID" value="CAE0051840.1"/>
    <property type="molecule type" value="Transcribed_RNA"/>
</dbReference>
<dbReference type="Pfam" id="PF05625">
    <property type="entry name" value="PAXNEB"/>
    <property type="match status" value="1"/>
</dbReference>
<evidence type="ECO:0000256" key="3">
    <source>
        <dbReference type="ARBA" id="ARBA00005043"/>
    </source>
</evidence>
<evidence type="ECO:0000256" key="8">
    <source>
        <dbReference type="ARBA" id="ARBA00023242"/>
    </source>
</evidence>
<evidence type="ECO:0000256" key="2">
    <source>
        <dbReference type="ARBA" id="ARBA00004496"/>
    </source>
</evidence>
<evidence type="ECO:0000256" key="5">
    <source>
        <dbReference type="ARBA" id="ARBA00020265"/>
    </source>
</evidence>
<evidence type="ECO:0000256" key="6">
    <source>
        <dbReference type="ARBA" id="ARBA00022490"/>
    </source>
</evidence>
<dbReference type="Gene3D" id="3.40.50.300">
    <property type="entry name" value="P-loop containing nucleotide triphosphate hydrolases"/>
    <property type="match status" value="1"/>
</dbReference>
<keyword evidence="6" id="KW-0963">Cytoplasm</keyword>
<dbReference type="GO" id="GO:0033588">
    <property type="term" value="C:elongator holoenzyme complex"/>
    <property type="evidence" value="ECO:0007669"/>
    <property type="project" value="InterPro"/>
</dbReference>
<dbReference type="PANTHER" id="PTHR12896">
    <property type="entry name" value="PAX6 NEIGHBOR PROTEIN PAXNEB"/>
    <property type="match status" value="1"/>
</dbReference>
<evidence type="ECO:0000313" key="9">
    <source>
        <dbReference type="EMBL" id="CAE0051840.1"/>
    </source>
</evidence>
<name>A0A7S2ZVB1_9RHOD</name>
<dbReference type="PANTHER" id="PTHR12896:SF1">
    <property type="entry name" value="ELONGATOR COMPLEX PROTEIN 4"/>
    <property type="match status" value="1"/>
</dbReference>
<keyword evidence="7" id="KW-0819">tRNA processing</keyword>
<accession>A0A7S2ZVB1</accession>
<sequence length="346" mass="36993">MGFVRNEGGRSGGTSLVGVRASIRGGGGRITSSGIRDLDEILGGGYPLGSIVLLGERGGTAHSNAILNCFLAQGFAHDHAVAVACADDRPENVIRNIPARTDAAPREVLRGGTEESKDSDLRIAWRYRNQQGYSGKAGSHGGGGQPSGDARKFCHNFDLSQVDSSSMEGKKLSLLGIGNEVDLDTVASKLRVHVKGSIRAKVAARIAVRQLGSALWEGEPRTFLRKLRSLARESNTVCLITAACPDAELEHLSDVVLSLDTNNGQGTKSLGLGDYLGIVRVLKNTSPFSLHSNRQSTKMYTFWRGRRSYHIEEAHAAPEENEITNFEDGKSLACAPGPGKNPAIDY</sequence>
<comment type="similarity">
    <text evidence="4">Belongs to the ELP4 family.</text>
</comment>
<dbReference type="AlphaFoldDB" id="A0A7S2ZVB1"/>
<evidence type="ECO:0000256" key="4">
    <source>
        <dbReference type="ARBA" id="ARBA00007573"/>
    </source>
</evidence>
<protein>
    <recommendedName>
        <fullName evidence="5">Elongator complex protein 4</fullName>
    </recommendedName>
</protein>
<dbReference type="SUPFAM" id="SSF52540">
    <property type="entry name" value="P-loop containing nucleoside triphosphate hydrolases"/>
    <property type="match status" value="1"/>
</dbReference>
<dbReference type="CDD" id="cd19494">
    <property type="entry name" value="Elp4"/>
    <property type="match status" value="1"/>
</dbReference>
<evidence type="ECO:0000313" key="10">
    <source>
        <dbReference type="EMBL" id="CAE0052664.1"/>
    </source>
</evidence>
<dbReference type="EMBL" id="HBHW01026669">
    <property type="protein sequence ID" value="CAE0052664.1"/>
    <property type="molecule type" value="Transcribed_RNA"/>
</dbReference>
<dbReference type="GO" id="GO:0008023">
    <property type="term" value="C:transcription elongation factor complex"/>
    <property type="evidence" value="ECO:0007669"/>
    <property type="project" value="TreeGrafter"/>
</dbReference>
<gene>
    <name evidence="9" type="ORF">RMAR00112_LOCUS19840</name>
    <name evidence="10" type="ORF">RMAR00112_LOCUS20691</name>
</gene>
<dbReference type="GO" id="GO:0002098">
    <property type="term" value="P:tRNA wobble uridine modification"/>
    <property type="evidence" value="ECO:0007669"/>
    <property type="project" value="InterPro"/>
</dbReference>
<dbReference type="GO" id="GO:0005737">
    <property type="term" value="C:cytoplasm"/>
    <property type="evidence" value="ECO:0007669"/>
    <property type="project" value="UniProtKB-SubCell"/>
</dbReference>
<dbReference type="InterPro" id="IPR027417">
    <property type="entry name" value="P-loop_NTPase"/>
</dbReference>
<keyword evidence="8" id="KW-0539">Nucleus</keyword>
<proteinExistence type="inferred from homology"/>
<dbReference type="InterPro" id="IPR008728">
    <property type="entry name" value="Elongator_complex_protein_4"/>
</dbReference>
<organism evidence="10">
    <name type="scientific">Rhodosorus marinus</name>
    <dbReference type="NCBI Taxonomy" id="101924"/>
    <lineage>
        <taxon>Eukaryota</taxon>
        <taxon>Rhodophyta</taxon>
        <taxon>Stylonematophyceae</taxon>
        <taxon>Stylonematales</taxon>
        <taxon>Stylonemataceae</taxon>
        <taxon>Rhodosorus</taxon>
    </lineage>
</organism>
<evidence type="ECO:0000256" key="1">
    <source>
        <dbReference type="ARBA" id="ARBA00004123"/>
    </source>
</evidence>
<evidence type="ECO:0000256" key="7">
    <source>
        <dbReference type="ARBA" id="ARBA00022694"/>
    </source>
</evidence>
<comment type="pathway">
    <text evidence="3">tRNA modification; 5-methoxycarbonylmethyl-2-thiouridine-tRNA biosynthesis.</text>
</comment>
<comment type="subcellular location">
    <subcellularLocation>
        <location evidence="2">Cytoplasm</location>
    </subcellularLocation>
    <subcellularLocation>
        <location evidence="1">Nucleus</location>
    </subcellularLocation>
</comment>